<feature type="transmembrane region" description="Helical" evidence="6">
    <location>
        <begin position="52"/>
        <end position="70"/>
    </location>
</feature>
<dbReference type="PANTHER" id="PTHR39087">
    <property type="entry name" value="UPF0104 MEMBRANE PROTEIN MJ1595"/>
    <property type="match status" value="1"/>
</dbReference>
<accession>A0ABP9PU88</accession>
<evidence type="ECO:0000256" key="5">
    <source>
        <dbReference type="ARBA" id="ARBA00023136"/>
    </source>
</evidence>
<gene>
    <name evidence="7" type="ORF">GCM10023214_03860</name>
</gene>
<organism evidence="7 8">
    <name type="scientific">Amycolatopsis dongchuanensis</name>
    <dbReference type="NCBI Taxonomy" id="1070866"/>
    <lineage>
        <taxon>Bacteria</taxon>
        <taxon>Bacillati</taxon>
        <taxon>Actinomycetota</taxon>
        <taxon>Actinomycetes</taxon>
        <taxon>Pseudonocardiales</taxon>
        <taxon>Pseudonocardiaceae</taxon>
        <taxon>Amycolatopsis</taxon>
    </lineage>
</organism>
<dbReference type="Proteomes" id="UP001500192">
    <property type="component" value="Unassembled WGS sequence"/>
</dbReference>
<feature type="transmembrane region" description="Helical" evidence="6">
    <location>
        <begin position="234"/>
        <end position="260"/>
    </location>
</feature>
<evidence type="ECO:0000256" key="3">
    <source>
        <dbReference type="ARBA" id="ARBA00022692"/>
    </source>
</evidence>
<dbReference type="Pfam" id="PF03706">
    <property type="entry name" value="LPG_synthase_TM"/>
    <property type="match status" value="1"/>
</dbReference>
<protein>
    <recommendedName>
        <fullName evidence="9">TIGR00374 family protein</fullName>
    </recommendedName>
</protein>
<evidence type="ECO:0008006" key="9">
    <source>
        <dbReference type="Google" id="ProtNLM"/>
    </source>
</evidence>
<evidence type="ECO:0000313" key="8">
    <source>
        <dbReference type="Proteomes" id="UP001500192"/>
    </source>
</evidence>
<feature type="transmembrane region" description="Helical" evidence="6">
    <location>
        <begin position="12"/>
        <end position="32"/>
    </location>
</feature>
<comment type="subcellular location">
    <subcellularLocation>
        <location evidence="1">Cell membrane</location>
        <topology evidence="1">Multi-pass membrane protein</topology>
    </subcellularLocation>
</comment>
<proteinExistence type="predicted"/>
<reference evidence="8" key="1">
    <citation type="journal article" date="2019" name="Int. J. Syst. Evol. Microbiol.">
        <title>The Global Catalogue of Microorganisms (GCM) 10K type strain sequencing project: providing services to taxonomists for standard genome sequencing and annotation.</title>
        <authorList>
            <consortium name="The Broad Institute Genomics Platform"/>
            <consortium name="The Broad Institute Genome Sequencing Center for Infectious Disease"/>
            <person name="Wu L."/>
            <person name="Ma J."/>
        </authorList>
    </citation>
    <scope>NUCLEOTIDE SEQUENCE [LARGE SCALE GENOMIC DNA]</scope>
    <source>
        <strain evidence="8">JCM 18054</strain>
    </source>
</reference>
<keyword evidence="4 6" id="KW-1133">Transmembrane helix</keyword>
<dbReference type="EMBL" id="BAABIB010000010">
    <property type="protein sequence ID" value="GAA5152214.1"/>
    <property type="molecule type" value="Genomic_DNA"/>
</dbReference>
<name>A0ABP9PU88_9PSEU</name>
<sequence>MLREALRTARRPAVRLVLDVVLAAGGIGIAVWRVAPALTTVGDFGARFAAVRWQWVALAVAAALSSLAAYGELHRRLLVTAGARVPVGTVQAVNFAGNAIAQTMPSAGSTAGAAYTVAALRARGVDTAASLWSATVAALLSAAVLVVPAPAMLAGAGVLGWPAALGLVALFAALAVLGSRLVHRPAAAHWAARRVFALVRHVPALRNGRWVHAGISPLDELLGRLARFRPSARAWSGFASWALLSWALDYVALVACVLASASTVPWLALAAGYLAVQVSIGIQLTPAGAGPAETGLLAALVAGGLAAPGAALAVVLYRAITWLGLTAAGWLVFAVHAVRTDGR</sequence>
<dbReference type="InterPro" id="IPR022791">
    <property type="entry name" value="L-PG_synthase/AglD"/>
</dbReference>
<dbReference type="PANTHER" id="PTHR39087:SF2">
    <property type="entry name" value="UPF0104 MEMBRANE PROTEIN MJ1595"/>
    <property type="match status" value="1"/>
</dbReference>
<feature type="transmembrane region" description="Helical" evidence="6">
    <location>
        <begin position="131"/>
        <end position="153"/>
    </location>
</feature>
<dbReference type="RefSeq" id="WP_346051669.1">
    <property type="nucleotide sequence ID" value="NZ_BAABIB010000010.1"/>
</dbReference>
<feature type="transmembrane region" description="Helical" evidence="6">
    <location>
        <begin position="266"/>
        <end position="284"/>
    </location>
</feature>
<feature type="transmembrane region" description="Helical" evidence="6">
    <location>
        <begin position="159"/>
        <end position="177"/>
    </location>
</feature>
<evidence type="ECO:0000256" key="6">
    <source>
        <dbReference type="SAM" id="Phobius"/>
    </source>
</evidence>
<evidence type="ECO:0000256" key="2">
    <source>
        <dbReference type="ARBA" id="ARBA00022475"/>
    </source>
</evidence>
<evidence type="ECO:0000313" key="7">
    <source>
        <dbReference type="EMBL" id="GAA5152214.1"/>
    </source>
</evidence>
<comment type="caution">
    <text evidence="7">The sequence shown here is derived from an EMBL/GenBank/DDBJ whole genome shotgun (WGS) entry which is preliminary data.</text>
</comment>
<evidence type="ECO:0000256" key="1">
    <source>
        <dbReference type="ARBA" id="ARBA00004651"/>
    </source>
</evidence>
<feature type="transmembrane region" description="Helical" evidence="6">
    <location>
        <begin position="296"/>
        <end position="314"/>
    </location>
</feature>
<feature type="transmembrane region" description="Helical" evidence="6">
    <location>
        <begin position="320"/>
        <end position="338"/>
    </location>
</feature>
<keyword evidence="2" id="KW-1003">Cell membrane</keyword>
<keyword evidence="5 6" id="KW-0472">Membrane</keyword>
<keyword evidence="8" id="KW-1185">Reference proteome</keyword>
<keyword evidence="3 6" id="KW-0812">Transmembrane</keyword>
<evidence type="ECO:0000256" key="4">
    <source>
        <dbReference type="ARBA" id="ARBA00022989"/>
    </source>
</evidence>